<evidence type="ECO:0000256" key="1">
    <source>
        <dbReference type="ARBA" id="ARBA00009981"/>
    </source>
</evidence>
<comment type="similarity">
    <text evidence="1">Belongs to the phD/YefM antitoxin family.</text>
</comment>
<dbReference type="InterPro" id="IPR036165">
    <property type="entry name" value="YefM-like_sf"/>
</dbReference>
<dbReference type="EMBL" id="VSZY01000020">
    <property type="protein sequence ID" value="MCU9969618.1"/>
    <property type="molecule type" value="Genomic_DNA"/>
</dbReference>
<evidence type="ECO:0000313" key="2">
    <source>
        <dbReference type="EMBL" id="MCU9969618.1"/>
    </source>
</evidence>
<comment type="caution">
    <text evidence="2">The sequence shown here is derived from an EMBL/GenBank/DDBJ whole genome shotgun (WGS) entry which is preliminary data.</text>
</comment>
<dbReference type="Proteomes" id="UP001209486">
    <property type="component" value="Unassembled WGS sequence"/>
</dbReference>
<dbReference type="AlphaFoldDB" id="A0ABD4U098"/>
<sequence>MEAKPEKTTMDFYNMSDFLRGQSSKIITKLSEEEAAAFVLKNGRSMAVSMSIDRYERLMKAGIDITDY</sequence>
<name>A0ABD4U098_9ACTO</name>
<organism evidence="2 3">
    <name type="scientific">Mobiluncus mulieris</name>
    <dbReference type="NCBI Taxonomy" id="2052"/>
    <lineage>
        <taxon>Bacteria</taxon>
        <taxon>Bacillati</taxon>
        <taxon>Actinomycetota</taxon>
        <taxon>Actinomycetes</taxon>
        <taxon>Actinomycetales</taxon>
        <taxon>Actinomycetaceae</taxon>
        <taxon>Mobiluncus</taxon>
    </lineage>
</organism>
<accession>A0ABD4U098</accession>
<dbReference type="RefSeq" id="WP_102184084.1">
    <property type="nucleotide sequence ID" value="NZ_JABCUP010000025.1"/>
</dbReference>
<gene>
    <name evidence="2" type="ORF">FYZ43_09530</name>
</gene>
<dbReference type="SUPFAM" id="SSF143120">
    <property type="entry name" value="YefM-like"/>
    <property type="match status" value="1"/>
</dbReference>
<evidence type="ECO:0000313" key="3">
    <source>
        <dbReference type="Proteomes" id="UP001209486"/>
    </source>
</evidence>
<reference evidence="2 3" key="1">
    <citation type="submission" date="2019-08" db="EMBL/GenBank/DDBJ databases">
        <title>Comparison of rpoB and gyrB Sequences from Mobiluncus Species and Development of a Multiplex PCR Method for Clinical Detection of Mobiluncus curtisii and Mobiluncus mulieris.</title>
        <authorList>
            <person name="Yang L."/>
            <person name="Shen Y."/>
            <person name="Xu G."/>
            <person name="Shu L.-B."/>
            <person name="Hu J."/>
            <person name="Zhang R."/>
            <person name="Wang Y."/>
            <person name="Zhou H.-W."/>
            <person name="Zhang X."/>
        </authorList>
    </citation>
    <scope>NUCLEOTIDE SEQUENCE [LARGE SCALE GENOMIC DNA]</scope>
    <source>
        <strain evidence="2 3">M26</strain>
    </source>
</reference>
<proteinExistence type="inferred from homology"/>
<protein>
    <submittedName>
        <fullName evidence="2">Type II toxin-antitoxin system Phd/YefM family antitoxin</fullName>
    </submittedName>
</protein>